<sequence>MTELEMIMADWVAIMLGLSDRFRMKSNGGGVINGSASEATLVSALLARQRALAQGHPIESMTAYLTPSRHASYDKAMGLSGITHIRLVKDSIELERAIVADLDKVWPLPDSFHRSSPPTCSRNFIPHI</sequence>
<evidence type="ECO:0000256" key="5">
    <source>
        <dbReference type="RuleBase" id="RU000382"/>
    </source>
</evidence>
<evidence type="ECO:0000256" key="4">
    <source>
        <dbReference type="ARBA" id="ARBA00023239"/>
    </source>
</evidence>
<dbReference type="GO" id="GO:0030170">
    <property type="term" value="F:pyridoxal phosphate binding"/>
    <property type="evidence" value="ECO:0007669"/>
    <property type="project" value="InterPro"/>
</dbReference>
<dbReference type="Gene3D" id="3.40.640.10">
    <property type="entry name" value="Type I PLP-dependent aspartate aminotransferase-like (Major domain)"/>
    <property type="match status" value="1"/>
</dbReference>
<dbReference type="EMBL" id="HACM01002757">
    <property type="protein sequence ID" value="CRZ03199.1"/>
    <property type="molecule type" value="Transcribed_RNA"/>
</dbReference>
<dbReference type="InterPro" id="IPR015421">
    <property type="entry name" value="PyrdxlP-dep_Trfase_major"/>
</dbReference>
<dbReference type="PRINTS" id="PR00800">
    <property type="entry name" value="YHDCRBOXLASE"/>
</dbReference>
<dbReference type="GO" id="GO:0019752">
    <property type="term" value="P:carboxylic acid metabolic process"/>
    <property type="evidence" value="ECO:0007669"/>
    <property type="project" value="InterPro"/>
</dbReference>
<evidence type="ECO:0000256" key="2">
    <source>
        <dbReference type="ARBA" id="ARBA00022793"/>
    </source>
</evidence>
<accession>A0A0H5R510</accession>
<dbReference type="PANTHER" id="PTHR11999:SF70">
    <property type="entry name" value="MIP05841P"/>
    <property type="match status" value="1"/>
</dbReference>
<reference evidence="6" key="1">
    <citation type="submission" date="2015-04" db="EMBL/GenBank/DDBJ databases">
        <title>The genome sequence of the plant pathogenic Rhizarian Plasmodiophora brassicae reveals insights in its biotrophic life cycle and the origin of chitin synthesis.</title>
        <authorList>
            <person name="Schwelm A."/>
            <person name="Fogelqvist J."/>
            <person name="Knaust A."/>
            <person name="Julke S."/>
            <person name="Lilja T."/>
            <person name="Dhandapani V."/>
            <person name="Bonilla-Rosso G."/>
            <person name="Karlsson M."/>
            <person name="Shevchenko A."/>
            <person name="Choi S.R."/>
            <person name="Kim H.G."/>
            <person name="Park J.Y."/>
            <person name="Lim Y.P."/>
            <person name="Ludwig-Muller J."/>
            <person name="Dixelius C."/>
        </authorList>
    </citation>
    <scope>NUCLEOTIDE SEQUENCE</scope>
    <source>
        <tissue evidence="6">Potato root galls</tissue>
    </source>
</reference>
<comment type="similarity">
    <text evidence="5">Belongs to the group II decarboxylase family.</text>
</comment>
<evidence type="ECO:0000313" key="6">
    <source>
        <dbReference type="EMBL" id="CRZ03199.1"/>
    </source>
</evidence>
<keyword evidence="3 5" id="KW-0663">Pyridoxal phosphate</keyword>
<dbReference type="GO" id="GO:0005737">
    <property type="term" value="C:cytoplasm"/>
    <property type="evidence" value="ECO:0007669"/>
    <property type="project" value="TreeGrafter"/>
</dbReference>
<dbReference type="GO" id="GO:0006520">
    <property type="term" value="P:amino acid metabolic process"/>
    <property type="evidence" value="ECO:0007669"/>
    <property type="project" value="InterPro"/>
</dbReference>
<dbReference type="PANTHER" id="PTHR11999">
    <property type="entry name" value="GROUP II PYRIDOXAL-5-PHOSPHATE DECARBOXYLASE"/>
    <property type="match status" value="1"/>
</dbReference>
<evidence type="ECO:0008006" key="7">
    <source>
        <dbReference type="Google" id="ProtNLM"/>
    </source>
</evidence>
<name>A0A0H5R510_9EUKA</name>
<dbReference type="GO" id="GO:0016831">
    <property type="term" value="F:carboxy-lyase activity"/>
    <property type="evidence" value="ECO:0007669"/>
    <property type="project" value="UniProtKB-KW"/>
</dbReference>
<comment type="cofactor">
    <cofactor evidence="1 5">
        <name>pyridoxal 5'-phosphate</name>
        <dbReference type="ChEBI" id="CHEBI:597326"/>
    </cofactor>
</comment>
<dbReference type="InterPro" id="IPR010977">
    <property type="entry name" value="Aromatic_deC"/>
</dbReference>
<dbReference type="SUPFAM" id="SSF53383">
    <property type="entry name" value="PLP-dependent transferases"/>
    <property type="match status" value="1"/>
</dbReference>
<proteinExistence type="inferred from homology"/>
<dbReference type="InterPro" id="IPR015424">
    <property type="entry name" value="PyrdxlP-dep_Trfase"/>
</dbReference>
<evidence type="ECO:0000256" key="3">
    <source>
        <dbReference type="ARBA" id="ARBA00022898"/>
    </source>
</evidence>
<keyword evidence="4 5" id="KW-0456">Lyase</keyword>
<protein>
    <recommendedName>
        <fullName evidence="7">Glutamate decarboxylase</fullName>
    </recommendedName>
</protein>
<keyword evidence="2" id="KW-0210">Decarboxylase</keyword>
<dbReference type="AlphaFoldDB" id="A0A0H5R510"/>
<dbReference type="Pfam" id="PF00282">
    <property type="entry name" value="Pyridoxal_deC"/>
    <property type="match status" value="1"/>
</dbReference>
<evidence type="ECO:0000256" key="1">
    <source>
        <dbReference type="ARBA" id="ARBA00001933"/>
    </source>
</evidence>
<organism evidence="6">
    <name type="scientific">Spongospora subterranea</name>
    <dbReference type="NCBI Taxonomy" id="70186"/>
    <lineage>
        <taxon>Eukaryota</taxon>
        <taxon>Sar</taxon>
        <taxon>Rhizaria</taxon>
        <taxon>Endomyxa</taxon>
        <taxon>Phytomyxea</taxon>
        <taxon>Plasmodiophorida</taxon>
        <taxon>Plasmodiophoridae</taxon>
        <taxon>Spongospora</taxon>
    </lineage>
</organism>
<dbReference type="InterPro" id="IPR002129">
    <property type="entry name" value="PyrdxlP-dep_de-COase"/>
</dbReference>